<protein>
    <recommendedName>
        <fullName evidence="12">Trichome birefringence-like N-terminal domain-containing protein</fullName>
    </recommendedName>
</protein>
<evidence type="ECO:0000256" key="1">
    <source>
        <dbReference type="ARBA" id="ARBA00004167"/>
    </source>
</evidence>
<gene>
    <name evidence="10" type="ORF">LLUT_LOCUS12981</name>
</gene>
<evidence type="ECO:0000256" key="3">
    <source>
        <dbReference type="ARBA" id="ARBA00022692"/>
    </source>
</evidence>
<dbReference type="Pfam" id="PF14416">
    <property type="entry name" value="PMR5N"/>
    <property type="match status" value="1"/>
</dbReference>
<dbReference type="GO" id="GO:0016413">
    <property type="term" value="F:O-acetyltransferase activity"/>
    <property type="evidence" value="ECO:0007669"/>
    <property type="project" value="InterPro"/>
</dbReference>
<dbReference type="InterPro" id="IPR029962">
    <property type="entry name" value="TBL"/>
</dbReference>
<feature type="transmembrane region" description="Helical" evidence="7">
    <location>
        <begin position="20"/>
        <end position="41"/>
    </location>
</feature>
<keyword evidence="6 7" id="KW-0472">Membrane</keyword>
<organism evidence="10 11">
    <name type="scientific">Lupinus luteus</name>
    <name type="common">European yellow lupine</name>
    <dbReference type="NCBI Taxonomy" id="3873"/>
    <lineage>
        <taxon>Eukaryota</taxon>
        <taxon>Viridiplantae</taxon>
        <taxon>Streptophyta</taxon>
        <taxon>Embryophyta</taxon>
        <taxon>Tracheophyta</taxon>
        <taxon>Spermatophyta</taxon>
        <taxon>Magnoliopsida</taxon>
        <taxon>eudicotyledons</taxon>
        <taxon>Gunneridae</taxon>
        <taxon>Pentapetalae</taxon>
        <taxon>rosids</taxon>
        <taxon>fabids</taxon>
        <taxon>Fabales</taxon>
        <taxon>Fabaceae</taxon>
        <taxon>Papilionoideae</taxon>
        <taxon>50 kb inversion clade</taxon>
        <taxon>genistoids sensu lato</taxon>
        <taxon>core genistoids</taxon>
        <taxon>Genisteae</taxon>
        <taxon>Lupinus</taxon>
    </lineage>
</organism>
<dbReference type="GO" id="GO:0005794">
    <property type="term" value="C:Golgi apparatus"/>
    <property type="evidence" value="ECO:0007669"/>
    <property type="project" value="TreeGrafter"/>
</dbReference>
<comment type="similarity">
    <text evidence="2">Belongs to the PC-esterase family. TBL subfamily.</text>
</comment>
<dbReference type="AlphaFoldDB" id="A0AAV1WT62"/>
<evidence type="ECO:0000256" key="6">
    <source>
        <dbReference type="ARBA" id="ARBA00023136"/>
    </source>
</evidence>
<comment type="caution">
    <text evidence="10">The sequence shown here is derived from an EMBL/GenBank/DDBJ whole genome shotgun (WGS) entry which is preliminary data.</text>
</comment>
<dbReference type="PANTHER" id="PTHR32285">
    <property type="entry name" value="PROTEIN TRICHOME BIREFRINGENCE-LIKE 9-RELATED"/>
    <property type="match status" value="1"/>
</dbReference>
<keyword evidence="4" id="KW-0735">Signal-anchor</keyword>
<reference evidence="10 11" key="1">
    <citation type="submission" date="2024-03" db="EMBL/GenBank/DDBJ databases">
        <authorList>
            <person name="Martinez-Hernandez J."/>
        </authorList>
    </citation>
    <scope>NUCLEOTIDE SEQUENCE [LARGE SCALE GENOMIC DNA]</scope>
</reference>
<accession>A0AAV1WT62</accession>
<evidence type="ECO:0000259" key="8">
    <source>
        <dbReference type="Pfam" id="PF13839"/>
    </source>
</evidence>
<evidence type="ECO:0000256" key="7">
    <source>
        <dbReference type="SAM" id="Phobius"/>
    </source>
</evidence>
<dbReference type="InterPro" id="IPR026057">
    <property type="entry name" value="TBL_C"/>
</dbReference>
<name>A0AAV1WT62_LUPLU</name>
<dbReference type="EMBL" id="CAXHTB010000009">
    <property type="protein sequence ID" value="CAL0311921.1"/>
    <property type="molecule type" value="Genomic_DNA"/>
</dbReference>
<sequence length="443" mass="50562">MKMGTSNIFKDQSLFVTKRLVPWILCTLLLLPITLLHLYFYPIFFSPEIQLPPSSPITITSHSSLSLPPTSTASSEKDTAHETPCDYSNGEWIKDTIGPLYNATTCNTIKESEKCIPNGRPDTGYLYWKWKPSPCHLPRFEPHTFLQLIRNKHIAFVGDSLARNQLESLLCMLATVSATNLTYGDGEENKFRRWHFPSHNANFSLYWSPFLVQGVERNQNKGPSCNTMHLDHVNERWAKDIDQMDMIVISFGHWFLLPSVYIEGGSVLGSLNCPELNHTEMDFYDPLRKVLRTSLNSIIERKAAKGSGIDVIVKTFSPDHFEGDWNKGGTCSKTRPYREEEKKLEGMDAEIRRIQIEEMENAKAKANEFGGFRLEALDVTKLALLRPDGHPGPYMNPFPFANGVQEHVQNDCVHWCLPGPIDTWSEILLDMIKSWKEKPRSKE</sequence>
<keyword evidence="11" id="KW-1185">Reference proteome</keyword>
<evidence type="ECO:0000256" key="2">
    <source>
        <dbReference type="ARBA" id="ARBA00007727"/>
    </source>
</evidence>
<evidence type="ECO:0000313" key="10">
    <source>
        <dbReference type="EMBL" id="CAL0311921.1"/>
    </source>
</evidence>
<comment type="subcellular location">
    <subcellularLocation>
        <location evidence="1">Membrane</location>
        <topology evidence="1">Single-pass membrane protein</topology>
    </subcellularLocation>
</comment>
<keyword evidence="3 7" id="KW-0812">Transmembrane</keyword>
<dbReference type="GO" id="GO:0016020">
    <property type="term" value="C:membrane"/>
    <property type="evidence" value="ECO:0007669"/>
    <property type="project" value="UniProtKB-SubCell"/>
</dbReference>
<dbReference type="Pfam" id="PF13839">
    <property type="entry name" value="PC-Esterase"/>
    <property type="match status" value="1"/>
</dbReference>
<evidence type="ECO:0008006" key="12">
    <source>
        <dbReference type="Google" id="ProtNLM"/>
    </source>
</evidence>
<evidence type="ECO:0000256" key="4">
    <source>
        <dbReference type="ARBA" id="ARBA00022968"/>
    </source>
</evidence>
<dbReference type="Proteomes" id="UP001497480">
    <property type="component" value="Unassembled WGS sequence"/>
</dbReference>
<evidence type="ECO:0000313" key="11">
    <source>
        <dbReference type="Proteomes" id="UP001497480"/>
    </source>
</evidence>
<feature type="domain" description="Trichome birefringence-like N-terminal" evidence="9">
    <location>
        <begin position="84"/>
        <end position="136"/>
    </location>
</feature>
<proteinExistence type="inferred from homology"/>
<dbReference type="InterPro" id="IPR025846">
    <property type="entry name" value="TBL_N"/>
</dbReference>
<evidence type="ECO:0000259" key="9">
    <source>
        <dbReference type="Pfam" id="PF14416"/>
    </source>
</evidence>
<keyword evidence="5 7" id="KW-1133">Transmembrane helix</keyword>
<dbReference type="PANTHER" id="PTHR32285:SF347">
    <property type="entry name" value="PMR5_CAS1P GDSL_SGNH-LIKE ACYL-ESTERASE FAMILY PROTEIN"/>
    <property type="match status" value="1"/>
</dbReference>
<feature type="domain" description="Trichome birefringence-like C-terminal" evidence="8">
    <location>
        <begin position="137"/>
        <end position="431"/>
    </location>
</feature>
<evidence type="ECO:0000256" key="5">
    <source>
        <dbReference type="ARBA" id="ARBA00022989"/>
    </source>
</evidence>